<evidence type="ECO:0000256" key="1">
    <source>
        <dbReference type="SAM" id="MobiDB-lite"/>
    </source>
</evidence>
<evidence type="ECO:0000313" key="2">
    <source>
        <dbReference type="EMBL" id="KAL0309357.1"/>
    </source>
</evidence>
<feature type="compositionally biased region" description="Basic and acidic residues" evidence="1">
    <location>
        <begin position="1"/>
        <end position="15"/>
    </location>
</feature>
<comment type="caution">
    <text evidence="2">The sequence shown here is derived from an EMBL/GenBank/DDBJ whole genome shotgun (WGS) entry which is preliminary data.</text>
</comment>
<dbReference type="EMBL" id="JACGWJ010000027">
    <property type="protein sequence ID" value="KAL0309357.1"/>
    <property type="molecule type" value="Genomic_DNA"/>
</dbReference>
<gene>
    <name evidence="2" type="ORF">Sradi_5878000</name>
</gene>
<proteinExistence type="predicted"/>
<reference evidence="2" key="2">
    <citation type="journal article" date="2024" name="Plant">
        <title>Genomic evolution and insights into agronomic trait innovations of Sesamum species.</title>
        <authorList>
            <person name="Miao H."/>
            <person name="Wang L."/>
            <person name="Qu L."/>
            <person name="Liu H."/>
            <person name="Sun Y."/>
            <person name="Le M."/>
            <person name="Wang Q."/>
            <person name="Wei S."/>
            <person name="Zheng Y."/>
            <person name="Lin W."/>
            <person name="Duan Y."/>
            <person name="Cao H."/>
            <person name="Xiong S."/>
            <person name="Wang X."/>
            <person name="Wei L."/>
            <person name="Li C."/>
            <person name="Ma Q."/>
            <person name="Ju M."/>
            <person name="Zhao R."/>
            <person name="Li G."/>
            <person name="Mu C."/>
            <person name="Tian Q."/>
            <person name="Mei H."/>
            <person name="Zhang T."/>
            <person name="Gao T."/>
            <person name="Zhang H."/>
        </authorList>
    </citation>
    <scope>NUCLEOTIDE SEQUENCE</scope>
    <source>
        <strain evidence="2">G02</strain>
    </source>
</reference>
<name>A0AAW2KRX6_SESRA</name>
<sequence>MSSTDELVRFVRETPSEDPSEVTSKRLGLDLPSYTGGRRWSLHQATRRLLDESSKEEEEDEVERSSPCEGLHPMGRGAPIIRGWTGSHAASVWLGSMTW</sequence>
<dbReference type="AlphaFoldDB" id="A0AAW2KRX6"/>
<organism evidence="2">
    <name type="scientific">Sesamum radiatum</name>
    <name type="common">Black benniseed</name>
    <dbReference type="NCBI Taxonomy" id="300843"/>
    <lineage>
        <taxon>Eukaryota</taxon>
        <taxon>Viridiplantae</taxon>
        <taxon>Streptophyta</taxon>
        <taxon>Embryophyta</taxon>
        <taxon>Tracheophyta</taxon>
        <taxon>Spermatophyta</taxon>
        <taxon>Magnoliopsida</taxon>
        <taxon>eudicotyledons</taxon>
        <taxon>Gunneridae</taxon>
        <taxon>Pentapetalae</taxon>
        <taxon>asterids</taxon>
        <taxon>lamiids</taxon>
        <taxon>Lamiales</taxon>
        <taxon>Pedaliaceae</taxon>
        <taxon>Sesamum</taxon>
    </lineage>
</organism>
<feature type="region of interest" description="Disordered" evidence="1">
    <location>
        <begin position="50"/>
        <end position="77"/>
    </location>
</feature>
<feature type="region of interest" description="Disordered" evidence="1">
    <location>
        <begin position="1"/>
        <end position="28"/>
    </location>
</feature>
<reference evidence="2" key="1">
    <citation type="submission" date="2020-06" db="EMBL/GenBank/DDBJ databases">
        <authorList>
            <person name="Li T."/>
            <person name="Hu X."/>
            <person name="Zhang T."/>
            <person name="Song X."/>
            <person name="Zhang H."/>
            <person name="Dai N."/>
            <person name="Sheng W."/>
            <person name="Hou X."/>
            <person name="Wei L."/>
        </authorList>
    </citation>
    <scope>NUCLEOTIDE SEQUENCE</scope>
    <source>
        <strain evidence="2">G02</strain>
        <tissue evidence="2">Leaf</tissue>
    </source>
</reference>
<accession>A0AAW2KRX6</accession>
<protein>
    <submittedName>
        <fullName evidence="2">Uncharacterized protein</fullName>
    </submittedName>
</protein>